<protein>
    <recommendedName>
        <fullName evidence="6">DUF2207 domain-containing protein</fullName>
    </recommendedName>
</protein>
<evidence type="ECO:0000313" key="3">
    <source>
        <dbReference type="EMBL" id="MUK51414.1"/>
    </source>
</evidence>
<sequence length="161" mass="18348">MKIKKVGITFIFALIPVASFAEEAILDLNGYVLDYDYYSANEDNSQQLRTARKNSIFNDDFVLKVLSKGAYTYNMKVTWSDAEGHQSQFSRNSVFSWVPLTFTIPKGARNVFLNTIVNDGFYGTPAISASITPESVKQGQANFTEYHMWGSTFWPKWRQID</sequence>
<dbReference type="EMBL" id="WOBN01000053">
    <property type="protein sequence ID" value="MUK51414.1"/>
    <property type="molecule type" value="Genomic_DNA"/>
</dbReference>
<proteinExistence type="predicted"/>
<evidence type="ECO:0000313" key="2">
    <source>
        <dbReference type="EMBL" id="GEK16151.1"/>
    </source>
</evidence>
<dbReference type="RefSeq" id="WP_146866906.1">
    <property type="nucleotide sequence ID" value="NZ_BJTZ01000075.1"/>
</dbReference>
<evidence type="ECO:0000313" key="4">
    <source>
        <dbReference type="Proteomes" id="UP000321787"/>
    </source>
</evidence>
<gene>
    <name evidence="2" type="ORF">AFI02nite_41870</name>
    <name evidence="3" type="ORF">GNP88_20170</name>
</gene>
<evidence type="ECO:0000256" key="1">
    <source>
        <dbReference type="SAM" id="SignalP"/>
    </source>
</evidence>
<feature type="signal peptide" evidence="1">
    <location>
        <begin position="1"/>
        <end position="21"/>
    </location>
</feature>
<name>A0A510URQ7_ALIFS</name>
<reference evidence="2 4" key="1">
    <citation type="submission" date="2019-07" db="EMBL/GenBank/DDBJ databases">
        <title>Whole genome shotgun sequence of Aliivibrio fischeri NBRC 101058.</title>
        <authorList>
            <person name="Hosoyama A."/>
            <person name="Uohara A."/>
            <person name="Ohji S."/>
            <person name="Ichikawa N."/>
        </authorList>
    </citation>
    <scope>NUCLEOTIDE SEQUENCE [LARGE SCALE GENOMIC DNA]</scope>
    <source>
        <strain evidence="2 4">NBRC 101058</strain>
    </source>
</reference>
<dbReference type="Proteomes" id="UP000448038">
    <property type="component" value="Unassembled WGS sequence"/>
</dbReference>
<comment type="caution">
    <text evidence="2">The sequence shown here is derived from an EMBL/GenBank/DDBJ whole genome shotgun (WGS) entry which is preliminary data.</text>
</comment>
<dbReference type="EMBL" id="BJTZ01000075">
    <property type="protein sequence ID" value="GEK16151.1"/>
    <property type="molecule type" value="Genomic_DNA"/>
</dbReference>
<organism evidence="2 4">
    <name type="scientific">Aliivibrio fischeri</name>
    <name type="common">Vibrio fischeri</name>
    <dbReference type="NCBI Taxonomy" id="668"/>
    <lineage>
        <taxon>Bacteria</taxon>
        <taxon>Pseudomonadati</taxon>
        <taxon>Pseudomonadota</taxon>
        <taxon>Gammaproteobacteria</taxon>
        <taxon>Vibrionales</taxon>
        <taxon>Vibrionaceae</taxon>
        <taxon>Aliivibrio</taxon>
    </lineage>
</organism>
<reference evidence="3 5" key="2">
    <citation type="submission" date="2019-11" db="EMBL/GenBank/DDBJ databases">
        <title>Using colonization assays and comparative genomics to discover symbiosis behaviors and factors in Vibrio fischeri.</title>
        <authorList>
            <person name="Bongrand C."/>
            <person name="Moriano-Gutierrez S."/>
            <person name="Arevalo P."/>
            <person name="Mcfall-Ngai M."/>
            <person name="Visick K."/>
            <person name="Polz M.F."/>
            <person name="Ruby E.G."/>
        </authorList>
    </citation>
    <scope>NUCLEOTIDE SEQUENCE [LARGE SCALE GENOMIC DNA]</scope>
    <source>
        <strain evidence="3">Emors.4.1</strain>
        <strain evidence="5">emors.4.1</strain>
    </source>
</reference>
<dbReference type="AlphaFoldDB" id="A0A510URQ7"/>
<evidence type="ECO:0000313" key="5">
    <source>
        <dbReference type="Proteomes" id="UP000448038"/>
    </source>
</evidence>
<evidence type="ECO:0008006" key="6">
    <source>
        <dbReference type="Google" id="ProtNLM"/>
    </source>
</evidence>
<feature type="chain" id="PRO_5036363196" description="DUF2207 domain-containing protein" evidence="1">
    <location>
        <begin position="22"/>
        <end position="161"/>
    </location>
</feature>
<accession>A0A510URQ7</accession>
<keyword evidence="1" id="KW-0732">Signal</keyword>
<dbReference type="Proteomes" id="UP000321787">
    <property type="component" value="Unassembled WGS sequence"/>
</dbReference>